<evidence type="ECO:0000256" key="2">
    <source>
        <dbReference type="SAM" id="SignalP"/>
    </source>
</evidence>
<evidence type="ECO:0000313" key="5">
    <source>
        <dbReference type="Proteomes" id="UP000199391"/>
    </source>
</evidence>
<gene>
    <name evidence="4" type="ORF">SAMN05216552_1009178</name>
</gene>
<dbReference type="AlphaFoldDB" id="A0A1I7IZ82"/>
<dbReference type="Proteomes" id="UP000199391">
    <property type="component" value="Unassembled WGS sequence"/>
</dbReference>
<dbReference type="Pfam" id="PF07589">
    <property type="entry name" value="PEP-CTERM"/>
    <property type="match status" value="1"/>
</dbReference>
<feature type="transmembrane region" description="Helical" evidence="1">
    <location>
        <begin position="65"/>
        <end position="82"/>
    </location>
</feature>
<dbReference type="EMBL" id="FPBO01000009">
    <property type="protein sequence ID" value="SFU78194.1"/>
    <property type="molecule type" value="Genomic_DNA"/>
</dbReference>
<accession>A0A1I7IZ82</accession>
<dbReference type="STRING" id="1035707.SAMN05216552_1009178"/>
<feature type="signal peptide" evidence="2">
    <location>
        <begin position="1"/>
        <end position="24"/>
    </location>
</feature>
<protein>
    <submittedName>
        <fullName evidence="4">PEP-CTERM protein-sorting domain-containing protein</fullName>
    </submittedName>
</protein>
<dbReference type="PROSITE" id="PS51257">
    <property type="entry name" value="PROKAR_LIPOPROTEIN"/>
    <property type="match status" value="1"/>
</dbReference>
<sequence length="95" mass="9667">MHTALRNALLTLLLTGTAAGTACAAGAQSSTSHYNNTTLAAQASAAVGPRYAIPLLAAPSTIPEPPVYIMLLIGVGLVGLVARRQAPPPKFTDET</sequence>
<reference evidence="5" key="1">
    <citation type="submission" date="2016-10" db="EMBL/GenBank/DDBJ databases">
        <authorList>
            <person name="Varghese N."/>
            <person name="Submissions S."/>
        </authorList>
    </citation>
    <scope>NUCLEOTIDE SEQUENCE [LARGE SCALE GENOMIC DNA]</scope>
    <source>
        <strain evidence="5">CGMCC 1.11014</strain>
    </source>
</reference>
<feature type="domain" description="Ice-binding protein C-terminal" evidence="3">
    <location>
        <begin position="61"/>
        <end position="84"/>
    </location>
</feature>
<keyword evidence="1" id="KW-1133">Transmembrane helix</keyword>
<dbReference type="NCBIfam" id="TIGR02595">
    <property type="entry name" value="PEP_CTERM"/>
    <property type="match status" value="1"/>
</dbReference>
<keyword evidence="1" id="KW-0812">Transmembrane</keyword>
<proteinExistence type="predicted"/>
<dbReference type="InterPro" id="IPR013424">
    <property type="entry name" value="Ice-binding_C"/>
</dbReference>
<organism evidence="4 5">
    <name type="scientific">Pseudoduganella namucuonensis</name>
    <dbReference type="NCBI Taxonomy" id="1035707"/>
    <lineage>
        <taxon>Bacteria</taxon>
        <taxon>Pseudomonadati</taxon>
        <taxon>Pseudomonadota</taxon>
        <taxon>Betaproteobacteria</taxon>
        <taxon>Burkholderiales</taxon>
        <taxon>Oxalobacteraceae</taxon>
        <taxon>Telluria group</taxon>
        <taxon>Pseudoduganella</taxon>
    </lineage>
</organism>
<keyword evidence="5" id="KW-1185">Reference proteome</keyword>
<feature type="chain" id="PRO_5011442548" evidence="2">
    <location>
        <begin position="25"/>
        <end position="95"/>
    </location>
</feature>
<dbReference type="RefSeq" id="WP_093555826.1">
    <property type="nucleotide sequence ID" value="NZ_FPBO01000009.1"/>
</dbReference>
<evidence type="ECO:0000313" key="4">
    <source>
        <dbReference type="EMBL" id="SFU78194.1"/>
    </source>
</evidence>
<keyword evidence="2" id="KW-0732">Signal</keyword>
<evidence type="ECO:0000256" key="1">
    <source>
        <dbReference type="SAM" id="Phobius"/>
    </source>
</evidence>
<keyword evidence="1" id="KW-0472">Membrane</keyword>
<evidence type="ECO:0000259" key="3">
    <source>
        <dbReference type="Pfam" id="PF07589"/>
    </source>
</evidence>
<name>A0A1I7IZ82_9BURK</name>